<dbReference type="CDD" id="cd00051">
    <property type="entry name" value="EFh"/>
    <property type="match status" value="1"/>
</dbReference>
<keyword evidence="1" id="KW-0106">Calcium</keyword>
<dbReference type="InterPro" id="IPR011992">
    <property type="entry name" value="EF-hand-dom_pair"/>
</dbReference>
<name>A0AAN8WMA5_HALRR</name>
<dbReference type="PROSITE" id="PS00018">
    <property type="entry name" value="EF_HAND_1"/>
    <property type="match status" value="1"/>
</dbReference>
<dbReference type="AlphaFoldDB" id="A0AAN8WMA5"/>
<dbReference type="Gene3D" id="1.10.238.10">
    <property type="entry name" value="EF-hand"/>
    <property type="match status" value="1"/>
</dbReference>
<evidence type="ECO:0000259" key="2">
    <source>
        <dbReference type="PROSITE" id="PS50222"/>
    </source>
</evidence>
<dbReference type="InterPro" id="IPR002048">
    <property type="entry name" value="EF_hand_dom"/>
</dbReference>
<dbReference type="PROSITE" id="PS50222">
    <property type="entry name" value="EF_HAND_2"/>
    <property type="match status" value="1"/>
</dbReference>
<dbReference type="GO" id="GO:0005509">
    <property type="term" value="F:calcium ion binding"/>
    <property type="evidence" value="ECO:0007669"/>
    <property type="project" value="InterPro"/>
</dbReference>
<dbReference type="SUPFAM" id="SSF47473">
    <property type="entry name" value="EF-hand"/>
    <property type="match status" value="1"/>
</dbReference>
<evidence type="ECO:0000256" key="1">
    <source>
        <dbReference type="ARBA" id="ARBA00022837"/>
    </source>
</evidence>
<accession>A0AAN8WMA5</accession>
<dbReference type="Pfam" id="PF13499">
    <property type="entry name" value="EF-hand_7"/>
    <property type="match status" value="1"/>
</dbReference>
<dbReference type="InterPro" id="IPR018247">
    <property type="entry name" value="EF_Hand_1_Ca_BS"/>
</dbReference>
<sequence length="108" mass="12413">MEIMGIERWDSFVEFLEDLKNKYYYNMIDLDGNGYIDLSELKAALDIVGFKLPQWQVRQMIEDWDKSTDGPGKGKLSFSEFQNVRNILIVFFPAGTVIDSDGCKCTLS</sequence>
<evidence type="ECO:0000313" key="3">
    <source>
        <dbReference type="EMBL" id="KAK7021353.1"/>
    </source>
</evidence>
<organism evidence="3 4">
    <name type="scientific">Halocaridina rubra</name>
    <name type="common">Hawaiian red shrimp</name>
    <dbReference type="NCBI Taxonomy" id="373956"/>
    <lineage>
        <taxon>Eukaryota</taxon>
        <taxon>Metazoa</taxon>
        <taxon>Ecdysozoa</taxon>
        <taxon>Arthropoda</taxon>
        <taxon>Crustacea</taxon>
        <taxon>Multicrustacea</taxon>
        <taxon>Malacostraca</taxon>
        <taxon>Eumalacostraca</taxon>
        <taxon>Eucarida</taxon>
        <taxon>Decapoda</taxon>
        <taxon>Pleocyemata</taxon>
        <taxon>Caridea</taxon>
        <taxon>Atyoidea</taxon>
        <taxon>Atyidae</taxon>
        <taxon>Halocaridina</taxon>
    </lineage>
</organism>
<proteinExistence type="predicted"/>
<comment type="caution">
    <text evidence="3">The sequence shown here is derived from an EMBL/GenBank/DDBJ whole genome shotgun (WGS) entry which is preliminary data.</text>
</comment>
<reference evidence="3 4" key="1">
    <citation type="submission" date="2023-11" db="EMBL/GenBank/DDBJ databases">
        <title>Halocaridina rubra genome assembly.</title>
        <authorList>
            <person name="Smith C."/>
        </authorList>
    </citation>
    <scope>NUCLEOTIDE SEQUENCE [LARGE SCALE GENOMIC DNA]</scope>
    <source>
        <strain evidence="3">EP-1</strain>
        <tissue evidence="3">Whole</tissue>
    </source>
</reference>
<gene>
    <name evidence="3" type="primary">PLS3_1</name>
    <name evidence="3" type="ORF">SK128_027930</name>
</gene>
<evidence type="ECO:0000313" key="4">
    <source>
        <dbReference type="Proteomes" id="UP001381693"/>
    </source>
</evidence>
<dbReference type="EMBL" id="JAXCGZ010022900">
    <property type="protein sequence ID" value="KAK7021353.1"/>
    <property type="molecule type" value="Genomic_DNA"/>
</dbReference>
<protein>
    <submittedName>
        <fullName evidence="3">Plastin-3</fullName>
    </submittedName>
</protein>
<keyword evidence="4" id="KW-1185">Reference proteome</keyword>
<feature type="domain" description="EF-hand" evidence="2">
    <location>
        <begin position="16"/>
        <end position="51"/>
    </location>
</feature>
<dbReference type="Proteomes" id="UP001381693">
    <property type="component" value="Unassembled WGS sequence"/>
</dbReference>